<organism evidence="2 3">
    <name type="scientific">Candidatus Scalindua rubra</name>
    <dbReference type="NCBI Taxonomy" id="1872076"/>
    <lineage>
        <taxon>Bacteria</taxon>
        <taxon>Pseudomonadati</taxon>
        <taxon>Planctomycetota</taxon>
        <taxon>Candidatus Brocadiia</taxon>
        <taxon>Candidatus Brocadiales</taxon>
        <taxon>Candidatus Scalinduaceae</taxon>
        <taxon>Candidatus Scalindua</taxon>
    </lineage>
</organism>
<sequence length="220" mass="26212">MYKQGYNERNYWSSERWQWKIKAKIEKTFSMEWFSYGQRVEGKKQSMRKLITLILILIIIIPIFGFWKNTPESVLIKYLKALYSNNLQKTYNYISKEDKDTISRKEFIKQNSLDDPFLQEMAKTIFSLSKYEIIETKISEDNAIVDITITAPDMPRVLGEIFGPFQGRKDMKNPEEAMRHMLRQYLKEGDVPMIEERGNFKLVKEDGKWKVLLNLKNKDN</sequence>
<keyword evidence="1" id="KW-0472">Membrane</keyword>
<evidence type="ECO:0000313" key="2">
    <source>
        <dbReference type="EMBL" id="ODS33479.1"/>
    </source>
</evidence>
<comment type="caution">
    <text evidence="2">The sequence shown here is derived from an EMBL/GenBank/DDBJ whole genome shotgun (WGS) entry which is preliminary data.</text>
</comment>
<dbReference type="AlphaFoldDB" id="A0A1E3XD12"/>
<dbReference type="EMBL" id="MAYW01000027">
    <property type="protein sequence ID" value="ODS33479.1"/>
    <property type="molecule type" value="Genomic_DNA"/>
</dbReference>
<evidence type="ECO:0000256" key="1">
    <source>
        <dbReference type="SAM" id="Phobius"/>
    </source>
</evidence>
<reference evidence="2 3" key="1">
    <citation type="submission" date="2016-07" db="EMBL/GenBank/DDBJ databases">
        <title>Draft genome of Scalindua rubra, obtained from a brine-seawater interface in the Red Sea, sheds light on salt adaptation in anammox bacteria.</title>
        <authorList>
            <person name="Speth D.R."/>
            <person name="Lagkouvardos I."/>
            <person name="Wang Y."/>
            <person name="Qian P.-Y."/>
            <person name="Dutilh B.E."/>
            <person name="Jetten M.S."/>
        </authorList>
    </citation>
    <scope>NUCLEOTIDE SEQUENCE [LARGE SCALE GENOMIC DNA]</scope>
    <source>
        <strain evidence="2">BSI-1</strain>
    </source>
</reference>
<keyword evidence="1" id="KW-1133">Transmembrane helix</keyword>
<evidence type="ECO:0000313" key="3">
    <source>
        <dbReference type="Proteomes" id="UP000094056"/>
    </source>
</evidence>
<proteinExistence type="predicted"/>
<dbReference type="Proteomes" id="UP000094056">
    <property type="component" value="Unassembled WGS sequence"/>
</dbReference>
<name>A0A1E3XD12_9BACT</name>
<protein>
    <submittedName>
        <fullName evidence="2">Lumazine-binding domain protein</fullName>
    </submittedName>
</protein>
<dbReference type="Gene3D" id="3.10.450.50">
    <property type="match status" value="1"/>
</dbReference>
<accession>A0A1E3XD12</accession>
<feature type="transmembrane region" description="Helical" evidence="1">
    <location>
        <begin position="50"/>
        <end position="67"/>
    </location>
</feature>
<gene>
    <name evidence="2" type="ORF">SCARUB_01387</name>
</gene>
<keyword evidence="1" id="KW-0812">Transmembrane</keyword>